<evidence type="ECO:0000256" key="5">
    <source>
        <dbReference type="ARBA" id="ARBA00023065"/>
    </source>
</evidence>
<evidence type="ECO:0000256" key="2">
    <source>
        <dbReference type="ARBA" id="ARBA00022448"/>
    </source>
</evidence>
<protein>
    <recommendedName>
        <fullName evidence="8">A-type ATP synthase subunit E</fullName>
    </recommendedName>
</protein>
<comment type="subcellular location">
    <subcellularLocation>
        <location evidence="8">Cell membrane</location>
        <topology evidence="8">Peripheral membrane protein</topology>
    </subcellularLocation>
</comment>
<dbReference type="HAMAP" id="MF_00311">
    <property type="entry name" value="ATP_synth_E_arch"/>
    <property type="match status" value="1"/>
</dbReference>
<keyword evidence="3 8" id="KW-1003">Cell membrane</keyword>
<dbReference type="Pfam" id="PF01991">
    <property type="entry name" value="vATP-synt_E"/>
    <property type="match status" value="1"/>
</dbReference>
<evidence type="ECO:0000256" key="1">
    <source>
        <dbReference type="ARBA" id="ARBA00005901"/>
    </source>
</evidence>
<keyword evidence="5 8" id="KW-0406">Ion transport</keyword>
<comment type="caution">
    <text evidence="9">The sequence shown here is derived from an EMBL/GenBank/DDBJ whole genome shotgun (WGS) entry which is preliminary data.</text>
</comment>
<dbReference type="AlphaFoldDB" id="W7KXG1"/>
<keyword evidence="6 8" id="KW-0472">Membrane</keyword>
<sequence>MEELLDEVIKKALDEIKRNADQSFEEAKRIVDKTYNDVLQSYSNKVRDLITKTKEEIEGERAKLDVENKRLVASEKNYWIEKVYEGVKDKIDVLLGSENYKKGLEGVLSREAKNDVIIYCNSKDVDTVSSILNKLKIKAKLKEEKMLGGVKIEFPDQGLVKDFSLDLLLSQVFEAEKPKVAKILFGEE</sequence>
<dbReference type="GO" id="GO:0033178">
    <property type="term" value="C:proton-transporting two-sector ATPase complex, catalytic domain"/>
    <property type="evidence" value="ECO:0007669"/>
    <property type="project" value="InterPro"/>
</dbReference>
<evidence type="ECO:0000256" key="7">
    <source>
        <dbReference type="ARBA" id="ARBA00023310"/>
    </source>
</evidence>
<organism evidence="9 10">
    <name type="scientific">Candidatus Aramenus sulfurataquae</name>
    <dbReference type="NCBI Taxonomy" id="1326980"/>
    <lineage>
        <taxon>Archaea</taxon>
        <taxon>Thermoproteota</taxon>
        <taxon>Thermoprotei</taxon>
        <taxon>Sulfolobales</taxon>
        <taxon>Sulfolobaceae</taxon>
        <taxon>Candidatus Aramenus</taxon>
    </lineage>
</organism>
<accession>W7KXG1</accession>
<dbReference type="InterPro" id="IPR038495">
    <property type="entry name" value="ATPase_E_C"/>
</dbReference>
<evidence type="ECO:0000256" key="4">
    <source>
        <dbReference type="ARBA" id="ARBA00022781"/>
    </source>
</evidence>
<keyword evidence="2 8" id="KW-0813">Transport</keyword>
<proteinExistence type="inferred from homology"/>
<dbReference type="Proteomes" id="UP000054284">
    <property type="component" value="Unassembled WGS sequence"/>
</dbReference>
<comment type="subunit">
    <text evidence="8">Has multiple subunits with at least A(3), B(3), C, D, E, F, H, I and proteolipid K(x).</text>
</comment>
<keyword evidence="10" id="KW-1185">Reference proteome</keyword>
<dbReference type="InterPro" id="IPR002842">
    <property type="entry name" value="ATPase_V1_Esu"/>
</dbReference>
<dbReference type="GO" id="GO:0005524">
    <property type="term" value="F:ATP binding"/>
    <property type="evidence" value="ECO:0007669"/>
    <property type="project" value="UniProtKB-UniRule"/>
</dbReference>
<dbReference type="GO" id="GO:0046933">
    <property type="term" value="F:proton-transporting ATP synthase activity, rotational mechanism"/>
    <property type="evidence" value="ECO:0007669"/>
    <property type="project" value="UniProtKB-UniRule"/>
</dbReference>
<dbReference type="GO" id="GO:0046961">
    <property type="term" value="F:proton-transporting ATPase activity, rotational mechanism"/>
    <property type="evidence" value="ECO:0007669"/>
    <property type="project" value="InterPro"/>
</dbReference>
<reference evidence="9 10" key="1">
    <citation type="journal article" date="2014" name="Genome Announc.">
        <title>Draft Genome Sequence of the Sulfolobales Archaeon AZ1, Obtained through Metagenomic Analysis of a Mexican Hot Spring.</title>
        <authorList>
            <person name="Servin-Garciduenas L.E."/>
            <person name="Martinez-Romero E."/>
        </authorList>
    </citation>
    <scope>NUCLEOTIDE SEQUENCE [LARGE SCALE GENOMIC DNA]</scope>
    <source>
        <strain evidence="9">AZ1-illumnia</strain>
    </source>
</reference>
<name>W7KXG1_9CREN</name>
<evidence type="ECO:0000256" key="3">
    <source>
        <dbReference type="ARBA" id="ARBA00022475"/>
    </source>
</evidence>
<evidence type="ECO:0000256" key="8">
    <source>
        <dbReference type="HAMAP-Rule" id="MF_00311"/>
    </source>
</evidence>
<keyword evidence="7 8" id="KW-0066">ATP synthesis</keyword>
<dbReference type="SUPFAM" id="SSF160527">
    <property type="entry name" value="V-type ATPase subunit E-like"/>
    <property type="match status" value="1"/>
</dbReference>
<comment type="similarity">
    <text evidence="1 8">Belongs to the V-ATPase E subunit family.</text>
</comment>
<dbReference type="Gene3D" id="3.30.2320.30">
    <property type="entry name" value="ATP synthase, E subunit, C-terminal"/>
    <property type="match status" value="1"/>
</dbReference>
<keyword evidence="4 8" id="KW-0375">Hydrogen ion transport</keyword>
<evidence type="ECO:0000313" key="10">
    <source>
        <dbReference type="Proteomes" id="UP000054284"/>
    </source>
</evidence>
<dbReference type="EMBL" id="ASRH01000001">
    <property type="protein sequence ID" value="EWG08006.1"/>
    <property type="molecule type" value="Genomic_DNA"/>
</dbReference>
<comment type="function">
    <text evidence="8">Component of the A-type ATP synthase that produces ATP from ADP in the presence of a proton gradient across the membrane.</text>
</comment>
<dbReference type="GO" id="GO:0042777">
    <property type="term" value="P:proton motive force-driven plasma membrane ATP synthesis"/>
    <property type="evidence" value="ECO:0007669"/>
    <property type="project" value="UniProtKB-UniRule"/>
</dbReference>
<evidence type="ECO:0000256" key="6">
    <source>
        <dbReference type="ARBA" id="ARBA00023136"/>
    </source>
</evidence>
<dbReference type="GO" id="GO:0005886">
    <property type="term" value="C:plasma membrane"/>
    <property type="evidence" value="ECO:0007669"/>
    <property type="project" value="UniProtKB-SubCell"/>
</dbReference>
<gene>
    <name evidence="8" type="primary">atpE</name>
    <name evidence="9" type="ORF">ASUL_00090</name>
</gene>
<evidence type="ECO:0000313" key="9">
    <source>
        <dbReference type="EMBL" id="EWG08006.1"/>
    </source>
</evidence>